<feature type="domain" description="Clr5" evidence="2">
    <location>
        <begin position="12"/>
        <end position="62"/>
    </location>
</feature>
<reference evidence="3 4" key="1">
    <citation type="submission" date="2022-12" db="EMBL/GenBank/DDBJ databases">
        <title>Genomic features and morphological characterization of a novel Knufia sp. strain isolated from spacecraft assembly facility.</title>
        <authorList>
            <person name="Teixeira M."/>
            <person name="Chander A.M."/>
            <person name="Stajich J.E."/>
            <person name="Venkateswaran K."/>
        </authorList>
    </citation>
    <scope>NUCLEOTIDE SEQUENCE [LARGE SCALE GENOMIC DNA]</scope>
    <source>
        <strain evidence="3 4">FJI-L2-BK-P2</strain>
    </source>
</reference>
<dbReference type="PANTHER" id="PTHR38788">
    <property type="entry name" value="CLR5 DOMAIN-CONTAINING PROTEIN"/>
    <property type="match status" value="1"/>
</dbReference>
<keyword evidence="4" id="KW-1185">Reference proteome</keyword>
<organism evidence="3 4">
    <name type="scientific">Knufia fluminis</name>
    <dbReference type="NCBI Taxonomy" id="191047"/>
    <lineage>
        <taxon>Eukaryota</taxon>
        <taxon>Fungi</taxon>
        <taxon>Dikarya</taxon>
        <taxon>Ascomycota</taxon>
        <taxon>Pezizomycotina</taxon>
        <taxon>Eurotiomycetes</taxon>
        <taxon>Chaetothyriomycetidae</taxon>
        <taxon>Chaetothyriales</taxon>
        <taxon>Trichomeriaceae</taxon>
        <taxon>Knufia</taxon>
    </lineage>
</organism>
<dbReference type="Pfam" id="PF14420">
    <property type="entry name" value="Clr5"/>
    <property type="match status" value="1"/>
</dbReference>
<dbReference type="EMBL" id="JAKLMC020000004">
    <property type="protein sequence ID" value="KAK5956559.1"/>
    <property type="molecule type" value="Genomic_DNA"/>
</dbReference>
<protein>
    <recommendedName>
        <fullName evidence="2">Clr5 domain-containing protein</fullName>
    </recommendedName>
</protein>
<comment type="caution">
    <text evidence="3">The sequence shown here is derived from an EMBL/GenBank/DDBJ whole genome shotgun (WGS) entry which is preliminary data.</text>
</comment>
<evidence type="ECO:0000313" key="3">
    <source>
        <dbReference type="EMBL" id="KAK5956559.1"/>
    </source>
</evidence>
<dbReference type="Proteomes" id="UP001316803">
    <property type="component" value="Unassembled WGS sequence"/>
</dbReference>
<gene>
    <name evidence="3" type="ORF">OHC33_002044</name>
</gene>
<sequence>MDDCSQKTGPSSDQWEVHKSTIVSLYKKHPLKHVHQVMSTNYGFRATKRMYDRRLKAWNVTKNLSKARKDDIIDMLVESGTWTSDTIPSKARHLDINVNDHAKLIRYVKSRSRSRGASNTPESSPDQSHGRTSARSSASPGASRDLLSPSQEAQSWVVVSRSPDSISVETIIPNKNDQPGMGTALLPAVNPLVLIEDRATIETCPQSTELEPLVQFRPGLPQHNVKFDFVMFPTPTIPHESKSLNVEKLLRSINAYFDANDGVAATPTGQGYDHQVTLGSLPSEHISPSYTFWSELKHGIYLLKVQSSSLAWPALDRACELARITLSNPTTFDFLFLKELFLTLSPVNTRICSRIRTILLQYLSYLAYFNLPPSHPIAVICHELQHDDHDREVSERALSCMLNAIHTYHSQFAGTEMAVKLECSIITLLRRDGELELAAAKARTLFRKCQSQLPMFNGTHQVQSNETAKPLKHARMAATELAHVCVDQGGDAYDEAIEYSLFALTGKMPLFDSIEEWPPSPSDFCCFIQDKKSVHVLEDLAKIYGELGLMGQALRWLEMAELLASQLYGGAHESTATAHIVEKLEHMRAGD</sequence>
<proteinExistence type="predicted"/>
<dbReference type="PANTHER" id="PTHR38788:SF3">
    <property type="entry name" value="CLR5 DOMAIN-CONTAINING PROTEIN"/>
    <property type="match status" value="1"/>
</dbReference>
<feature type="compositionally biased region" description="Low complexity" evidence="1">
    <location>
        <begin position="131"/>
        <end position="144"/>
    </location>
</feature>
<evidence type="ECO:0000259" key="2">
    <source>
        <dbReference type="Pfam" id="PF14420"/>
    </source>
</evidence>
<dbReference type="InterPro" id="IPR025676">
    <property type="entry name" value="Clr5_dom"/>
</dbReference>
<dbReference type="AlphaFoldDB" id="A0AAN8EIP2"/>
<evidence type="ECO:0000256" key="1">
    <source>
        <dbReference type="SAM" id="MobiDB-lite"/>
    </source>
</evidence>
<accession>A0AAN8EIP2</accession>
<name>A0AAN8EIP2_9EURO</name>
<feature type="compositionally biased region" description="Polar residues" evidence="1">
    <location>
        <begin position="115"/>
        <end position="127"/>
    </location>
</feature>
<evidence type="ECO:0000313" key="4">
    <source>
        <dbReference type="Proteomes" id="UP001316803"/>
    </source>
</evidence>
<feature type="region of interest" description="Disordered" evidence="1">
    <location>
        <begin position="109"/>
        <end position="154"/>
    </location>
</feature>